<comment type="similarity">
    <text evidence="4 14">Belongs to the cytochrome P450 family.</text>
</comment>
<proteinExistence type="inferred from homology"/>
<keyword evidence="10 13" id="KW-0408">Iron</keyword>
<feature type="transmembrane region" description="Helical" evidence="15">
    <location>
        <begin position="6"/>
        <end position="25"/>
    </location>
</feature>
<keyword evidence="12 15" id="KW-0472">Membrane</keyword>
<keyword evidence="7" id="KW-0256">Endoplasmic reticulum</keyword>
<dbReference type="SUPFAM" id="SSF48264">
    <property type="entry name" value="Cytochrome P450"/>
    <property type="match status" value="1"/>
</dbReference>
<dbReference type="GO" id="GO:0006082">
    <property type="term" value="P:organic acid metabolic process"/>
    <property type="evidence" value="ECO:0007669"/>
    <property type="project" value="TreeGrafter"/>
</dbReference>
<protein>
    <submittedName>
        <fullName evidence="16">Cytochrome p450 2u1</fullName>
    </submittedName>
</protein>
<dbReference type="Pfam" id="PF00067">
    <property type="entry name" value="p450"/>
    <property type="match status" value="1"/>
</dbReference>
<evidence type="ECO:0000256" key="10">
    <source>
        <dbReference type="ARBA" id="ARBA00023004"/>
    </source>
</evidence>
<reference evidence="16 17" key="1">
    <citation type="journal article" date="2021" name="Elife">
        <title>Chloroplast acquisition without the gene transfer in kleptoplastic sea slugs, Plakobranchus ocellatus.</title>
        <authorList>
            <person name="Maeda T."/>
            <person name="Takahashi S."/>
            <person name="Yoshida T."/>
            <person name="Shimamura S."/>
            <person name="Takaki Y."/>
            <person name="Nagai Y."/>
            <person name="Toyoda A."/>
            <person name="Suzuki Y."/>
            <person name="Arimoto A."/>
            <person name="Ishii H."/>
            <person name="Satoh N."/>
            <person name="Nishiyama T."/>
            <person name="Hasebe M."/>
            <person name="Maruyama T."/>
            <person name="Minagawa J."/>
            <person name="Obokata J."/>
            <person name="Shigenobu S."/>
        </authorList>
    </citation>
    <scope>NUCLEOTIDE SEQUENCE [LARGE SCALE GENOMIC DNA]</scope>
</reference>
<dbReference type="Gene3D" id="1.10.630.10">
    <property type="entry name" value="Cytochrome P450"/>
    <property type="match status" value="1"/>
</dbReference>
<keyword evidence="17" id="KW-1185">Reference proteome</keyword>
<evidence type="ECO:0000256" key="15">
    <source>
        <dbReference type="SAM" id="Phobius"/>
    </source>
</evidence>
<dbReference type="GO" id="GO:0006805">
    <property type="term" value="P:xenobiotic metabolic process"/>
    <property type="evidence" value="ECO:0007669"/>
    <property type="project" value="TreeGrafter"/>
</dbReference>
<keyword evidence="9 14" id="KW-0560">Oxidoreductase</keyword>
<sequence length="407" mass="46528">MLTSDLFSLPTLGYVAITLAFILMVKSLVKPTYPSNIPPFPARPYPILGHLPYVMKGQRISEYLKALAQLGGRPKDVSMLTRTSVSNNICSIIVGKRFDYQDPFLIAFIESFQKQAKAGENFSPVVIWPWLRHIPGNFLNSKTLNREIHAVIEQFCDKFIEQVTKNEDDMPECFISQYWKEMNKMKAQGKSTTLNVENLRWSLYQLFFAGTDTTSTTIMWYMYFMLRHPHIQKKVYHELSEVVGVERAPDLQDKAKLNYFWATVMETQRLASILPQSVPHLCIADVTIQGYTIPAETVVLPNLDAVMLDENTWEEPQKFRPERFLDDTGALIKPDSFMPFSVGRRMCLGEALANTELFLYISALIQRFELQPSVEGQPPEVSFVEGVICPPGRFEVRFIERAASETA</sequence>
<name>A0AAV3XTI4_9GAST</name>
<dbReference type="PROSITE" id="PS00086">
    <property type="entry name" value="CYTOCHROME_P450"/>
    <property type="match status" value="1"/>
</dbReference>
<comment type="subcellular location">
    <subcellularLocation>
        <location evidence="3">Endoplasmic reticulum membrane</location>
        <topology evidence="3">Peripheral membrane protein</topology>
    </subcellularLocation>
    <subcellularLocation>
        <location evidence="2">Microsome membrane</location>
        <topology evidence="2">Peripheral membrane protein</topology>
    </subcellularLocation>
</comment>
<keyword evidence="15" id="KW-1133">Transmembrane helix</keyword>
<evidence type="ECO:0000256" key="5">
    <source>
        <dbReference type="ARBA" id="ARBA00022617"/>
    </source>
</evidence>
<dbReference type="GO" id="GO:0016712">
    <property type="term" value="F:oxidoreductase activity, acting on paired donors, with incorporation or reduction of molecular oxygen, reduced flavin or flavoprotein as one donor, and incorporation of one atom of oxygen"/>
    <property type="evidence" value="ECO:0007669"/>
    <property type="project" value="TreeGrafter"/>
</dbReference>
<evidence type="ECO:0000256" key="7">
    <source>
        <dbReference type="ARBA" id="ARBA00022824"/>
    </source>
</evidence>
<dbReference type="PRINTS" id="PR00385">
    <property type="entry name" value="P450"/>
</dbReference>
<comment type="caution">
    <text evidence="16">The sequence shown here is derived from an EMBL/GenBank/DDBJ whole genome shotgun (WGS) entry which is preliminary data.</text>
</comment>
<dbReference type="InterPro" id="IPR002401">
    <property type="entry name" value="Cyt_P450_E_grp-I"/>
</dbReference>
<dbReference type="InterPro" id="IPR001128">
    <property type="entry name" value="Cyt_P450"/>
</dbReference>
<evidence type="ECO:0000256" key="14">
    <source>
        <dbReference type="RuleBase" id="RU000461"/>
    </source>
</evidence>
<evidence type="ECO:0000256" key="2">
    <source>
        <dbReference type="ARBA" id="ARBA00004174"/>
    </source>
</evidence>
<evidence type="ECO:0000256" key="3">
    <source>
        <dbReference type="ARBA" id="ARBA00004406"/>
    </source>
</evidence>
<keyword evidence="15" id="KW-0812">Transmembrane</keyword>
<dbReference type="Proteomes" id="UP000735302">
    <property type="component" value="Unassembled WGS sequence"/>
</dbReference>
<comment type="cofactor">
    <cofactor evidence="1 13">
        <name>heme</name>
        <dbReference type="ChEBI" id="CHEBI:30413"/>
    </cofactor>
</comment>
<dbReference type="GO" id="GO:0005506">
    <property type="term" value="F:iron ion binding"/>
    <property type="evidence" value="ECO:0007669"/>
    <property type="project" value="InterPro"/>
</dbReference>
<evidence type="ECO:0000256" key="6">
    <source>
        <dbReference type="ARBA" id="ARBA00022723"/>
    </source>
</evidence>
<dbReference type="InterPro" id="IPR036396">
    <property type="entry name" value="Cyt_P450_sf"/>
</dbReference>
<keyword evidence="6 13" id="KW-0479">Metal-binding</keyword>
<evidence type="ECO:0000256" key="4">
    <source>
        <dbReference type="ARBA" id="ARBA00010617"/>
    </source>
</evidence>
<dbReference type="GO" id="GO:0005789">
    <property type="term" value="C:endoplasmic reticulum membrane"/>
    <property type="evidence" value="ECO:0007669"/>
    <property type="project" value="UniProtKB-SubCell"/>
</dbReference>
<dbReference type="FunFam" id="1.10.630.10:FF:000238">
    <property type="entry name" value="Cytochrome P450 2A6"/>
    <property type="match status" value="1"/>
</dbReference>
<evidence type="ECO:0000256" key="8">
    <source>
        <dbReference type="ARBA" id="ARBA00022848"/>
    </source>
</evidence>
<gene>
    <name evidence="16" type="ORF">PoB_000081400</name>
</gene>
<feature type="binding site" description="axial binding residue" evidence="13">
    <location>
        <position position="347"/>
    </location>
    <ligand>
        <name>heme</name>
        <dbReference type="ChEBI" id="CHEBI:30413"/>
    </ligand>
    <ligandPart>
        <name>Fe</name>
        <dbReference type="ChEBI" id="CHEBI:18248"/>
    </ligandPart>
</feature>
<dbReference type="AlphaFoldDB" id="A0AAV3XTI4"/>
<dbReference type="PANTHER" id="PTHR24300:SF403">
    <property type="entry name" value="CYTOCHROME P450 306A1"/>
    <property type="match status" value="1"/>
</dbReference>
<dbReference type="PANTHER" id="PTHR24300">
    <property type="entry name" value="CYTOCHROME P450 508A4-RELATED"/>
    <property type="match status" value="1"/>
</dbReference>
<dbReference type="InterPro" id="IPR050182">
    <property type="entry name" value="Cytochrome_P450_fam2"/>
</dbReference>
<keyword evidence="5 13" id="KW-0349">Heme</keyword>
<dbReference type="PRINTS" id="PR00463">
    <property type="entry name" value="EP450I"/>
</dbReference>
<dbReference type="EMBL" id="BLXT01000074">
    <property type="protein sequence ID" value="GFN74308.1"/>
    <property type="molecule type" value="Genomic_DNA"/>
</dbReference>
<evidence type="ECO:0000256" key="9">
    <source>
        <dbReference type="ARBA" id="ARBA00023002"/>
    </source>
</evidence>
<accession>A0AAV3XTI4</accession>
<evidence type="ECO:0000256" key="11">
    <source>
        <dbReference type="ARBA" id="ARBA00023033"/>
    </source>
</evidence>
<dbReference type="GO" id="GO:0020037">
    <property type="term" value="F:heme binding"/>
    <property type="evidence" value="ECO:0007669"/>
    <property type="project" value="InterPro"/>
</dbReference>
<keyword evidence="8" id="KW-0492">Microsome</keyword>
<evidence type="ECO:0000256" key="12">
    <source>
        <dbReference type="ARBA" id="ARBA00023136"/>
    </source>
</evidence>
<organism evidence="16 17">
    <name type="scientific">Plakobranchus ocellatus</name>
    <dbReference type="NCBI Taxonomy" id="259542"/>
    <lineage>
        <taxon>Eukaryota</taxon>
        <taxon>Metazoa</taxon>
        <taxon>Spiralia</taxon>
        <taxon>Lophotrochozoa</taxon>
        <taxon>Mollusca</taxon>
        <taxon>Gastropoda</taxon>
        <taxon>Heterobranchia</taxon>
        <taxon>Euthyneura</taxon>
        <taxon>Panpulmonata</taxon>
        <taxon>Sacoglossa</taxon>
        <taxon>Placobranchoidea</taxon>
        <taxon>Plakobranchidae</taxon>
        <taxon>Plakobranchus</taxon>
    </lineage>
</organism>
<keyword evidence="11 14" id="KW-0503">Monooxygenase</keyword>
<evidence type="ECO:0000256" key="1">
    <source>
        <dbReference type="ARBA" id="ARBA00001971"/>
    </source>
</evidence>
<evidence type="ECO:0000256" key="13">
    <source>
        <dbReference type="PIRSR" id="PIRSR602401-1"/>
    </source>
</evidence>
<evidence type="ECO:0000313" key="17">
    <source>
        <dbReference type="Proteomes" id="UP000735302"/>
    </source>
</evidence>
<dbReference type="GO" id="GO:0008395">
    <property type="term" value="F:steroid hydroxylase activity"/>
    <property type="evidence" value="ECO:0007669"/>
    <property type="project" value="TreeGrafter"/>
</dbReference>
<evidence type="ECO:0000313" key="16">
    <source>
        <dbReference type="EMBL" id="GFN74308.1"/>
    </source>
</evidence>
<dbReference type="InterPro" id="IPR017972">
    <property type="entry name" value="Cyt_P450_CS"/>
</dbReference>